<evidence type="ECO:0000313" key="2">
    <source>
        <dbReference type="Proteomes" id="UP000575241"/>
    </source>
</evidence>
<sequence length="275" mass="31459">MVSSLQSIILPVFETVPDSHIKNDLVRCFSEHSHYFHTIEQGFRVLTRQRQDPEALSAFFHSWSQTNNSAVTVAGIGNRLTLMLHRGQHVGDEGALLRTLTSLDRIIDEDLAVTHRVLHADMFYRMATDIVGDDRWLSRRYLHPAAKDFKDWKDHNSLRERDHVVALLTTLAHEIYTHGEVEFILPLFRRWLAEEYGFADAAIRQTLAWISVHTGPTEKNHFFHALNALQHFTEATGVTIADYSLDEIVSTYLAKKAAVLDHVCLRDAIEVEAVH</sequence>
<name>A0A7W7K4T5_9SPHN</name>
<organism evidence="1 2">
    <name type="scientific">Sphingomonas kyeonggiensis</name>
    <dbReference type="NCBI Taxonomy" id="1268553"/>
    <lineage>
        <taxon>Bacteria</taxon>
        <taxon>Pseudomonadati</taxon>
        <taxon>Pseudomonadota</taxon>
        <taxon>Alphaproteobacteria</taxon>
        <taxon>Sphingomonadales</taxon>
        <taxon>Sphingomonadaceae</taxon>
        <taxon>Sphingomonas</taxon>
    </lineage>
</organism>
<dbReference type="Proteomes" id="UP000575241">
    <property type="component" value="Unassembled WGS sequence"/>
</dbReference>
<dbReference type="EMBL" id="JACHLN010000003">
    <property type="protein sequence ID" value="MBB4840370.1"/>
    <property type="molecule type" value="Genomic_DNA"/>
</dbReference>
<protein>
    <submittedName>
        <fullName evidence="1">Uncharacterized protein</fullName>
    </submittedName>
</protein>
<dbReference type="AlphaFoldDB" id="A0A7W7K4T5"/>
<accession>A0A7W7K4T5</accession>
<dbReference type="RefSeq" id="WP_184168838.1">
    <property type="nucleotide sequence ID" value="NZ_JACHLN010000003.1"/>
</dbReference>
<evidence type="ECO:0000313" key="1">
    <source>
        <dbReference type="EMBL" id="MBB4840370.1"/>
    </source>
</evidence>
<gene>
    <name evidence="1" type="ORF">HNP52_003462</name>
</gene>
<reference evidence="1 2" key="1">
    <citation type="submission" date="2020-08" db="EMBL/GenBank/DDBJ databases">
        <title>Functional genomics of gut bacteria from endangered species of beetles.</title>
        <authorList>
            <person name="Carlos-Shanley C."/>
        </authorList>
    </citation>
    <scope>NUCLEOTIDE SEQUENCE [LARGE SCALE GENOMIC DNA]</scope>
    <source>
        <strain evidence="1 2">S00224</strain>
    </source>
</reference>
<comment type="caution">
    <text evidence="1">The sequence shown here is derived from an EMBL/GenBank/DDBJ whole genome shotgun (WGS) entry which is preliminary data.</text>
</comment>
<keyword evidence="2" id="KW-1185">Reference proteome</keyword>
<proteinExistence type="predicted"/>